<keyword evidence="6" id="KW-0378">Hydrolase</keyword>
<gene>
    <name evidence="11" type="ORF">LAZ67_8001571</name>
</gene>
<evidence type="ECO:0000256" key="6">
    <source>
        <dbReference type="ARBA" id="ARBA00022801"/>
    </source>
</evidence>
<dbReference type="Pfam" id="PF17917">
    <property type="entry name" value="RT_RNaseH"/>
    <property type="match status" value="1"/>
</dbReference>
<evidence type="ECO:0000259" key="10">
    <source>
        <dbReference type="Pfam" id="PF17921"/>
    </source>
</evidence>
<dbReference type="CDD" id="cd09274">
    <property type="entry name" value="RNase_HI_RT_Ty3"/>
    <property type="match status" value="1"/>
</dbReference>
<feature type="domain" description="Integrase zinc-binding" evidence="10">
    <location>
        <begin position="393"/>
        <end position="443"/>
    </location>
</feature>
<accession>A0ABY6KQC9</accession>
<proteinExistence type="predicted"/>
<evidence type="ECO:0000313" key="12">
    <source>
        <dbReference type="Proteomes" id="UP001235939"/>
    </source>
</evidence>
<feature type="region of interest" description="Disordered" evidence="8">
    <location>
        <begin position="598"/>
        <end position="649"/>
    </location>
</feature>
<dbReference type="InterPro" id="IPR041373">
    <property type="entry name" value="RT_RNaseH"/>
</dbReference>
<evidence type="ECO:0000256" key="3">
    <source>
        <dbReference type="ARBA" id="ARBA00022695"/>
    </source>
</evidence>
<keyword evidence="3" id="KW-0548">Nucleotidyltransferase</keyword>
<evidence type="ECO:0000259" key="9">
    <source>
        <dbReference type="Pfam" id="PF17917"/>
    </source>
</evidence>
<evidence type="ECO:0000256" key="7">
    <source>
        <dbReference type="ARBA" id="ARBA00022918"/>
    </source>
</evidence>
<name>A0ABY6KQC9_9ARAC</name>
<dbReference type="InterPro" id="IPR041588">
    <property type="entry name" value="Integrase_H2C2"/>
</dbReference>
<organism evidence="11 12">
    <name type="scientific">Cordylochernes scorpioides</name>
    <dbReference type="NCBI Taxonomy" id="51811"/>
    <lineage>
        <taxon>Eukaryota</taxon>
        <taxon>Metazoa</taxon>
        <taxon>Ecdysozoa</taxon>
        <taxon>Arthropoda</taxon>
        <taxon>Chelicerata</taxon>
        <taxon>Arachnida</taxon>
        <taxon>Pseudoscorpiones</taxon>
        <taxon>Cheliferoidea</taxon>
        <taxon>Chernetidae</taxon>
        <taxon>Cordylochernes</taxon>
    </lineage>
</organism>
<keyword evidence="12" id="KW-1185">Reference proteome</keyword>
<dbReference type="Gene3D" id="1.10.340.70">
    <property type="match status" value="1"/>
</dbReference>
<dbReference type="InterPro" id="IPR050951">
    <property type="entry name" value="Retrovirus_Pol_polyprotein"/>
</dbReference>
<feature type="domain" description="Reverse transcriptase RNase H-like" evidence="9">
    <location>
        <begin position="266"/>
        <end position="369"/>
    </location>
</feature>
<dbReference type="EC" id="2.7.7.49" evidence="1"/>
<dbReference type="PANTHER" id="PTHR37984:SF5">
    <property type="entry name" value="PROTEIN NYNRIN-LIKE"/>
    <property type="match status" value="1"/>
</dbReference>
<keyword evidence="5" id="KW-0255">Endonuclease</keyword>
<evidence type="ECO:0000256" key="2">
    <source>
        <dbReference type="ARBA" id="ARBA00022679"/>
    </source>
</evidence>
<evidence type="ECO:0000256" key="8">
    <source>
        <dbReference type="SAM" id="MobiDB-lite"/>
    </source>
</evidence>
<dbReference type="SUPFAM" id="SSF56672">
    <property type="entry name" value="DNA/RNA polymerases"/>
    <property type="match status" value="1"/>
</dbReference>
<protein>
    <recommendedName>
        <fullName evidence="1">RNA-directed DNA polymerase</fullName>
        <ecNumber evidence="1">2.7.7.49</ecNumber>
    </recommendedName>
</protein>
<keyword evidence="7" id="KW-0695">RNA-directed DNA polymerase</keyword>
<dbReference type="PANTHER" id="PTHR37984">
    <property type="entry name" value="PROTEIN CBG26694"/>
    <property type="match status" value="1"/>
</dbReference>
<dbReference type="Proteomes" id="UP001235939">
    <property type="component" value="Chromosome 08"/>
</dbReference>
<keyword evidence="2" id="KW-0808">Transferase</keyword>
<dbReference type="Pfam" id="PF17921">
    <property type="entry name" value="Integrase_H2C2"/>
    <property type="match status" value="1"/>
</dbReference>
<sequence length="649" mass="74762">MNIILKCLITLRRRKKFNFKSPEEWILWTRRFERYRIATGLNAKDESEQVNVLIYQLGDEADDIYLSFRLSTADSAKYNVVLDKFCQYFNGRRNIIFDRAQFNKRSQSEGESLQDYIRDLLVLAERCSYGELKEELIRDRLVVGLRNLALSEKLQLIPDLTMDKAIEIAKQTEAVRMQHKSLRDYCLAETNVNFVKKQIKGNFSKIKGSNLKHDESSIPVNRMAMPVLGNFQSTLEANGKVSHEEIYVVKNLHVSLLSAKACEDYKTFITADASSFGLGAYLIQINGKNQRQIIAYASRSLSETERKYAQIEKEALALTWAMDKFKYYIIGLEVELETDHKPFISIFSSKAVEYLSPRIQRMKLRMMRYSFKIKYIPGKENILADVLSRAPMRSLRSEIPSRIHEGHQGVTKCKRRMRESVYWTKSYKDVEQIVLNSNECIKESSSRKEPIIMTDFPDRPWKEVAMDLCQFEGKHLLMIKARLKKSQDPYLGLLAYRTTPLENGFSPSELLMGIKLRTDLHTHPDLLKPTLKEFDVGDQVWVRDLKVPGTIIGRADQPRSYLVKSPKGQLRRNKIHLAPNYKHKVSRECEENISEVTQVDLPESSEQDPSSCEVELQQDSQGLQGEGGTSRPYITSSGRVVKPPVSLTL</sequence>
<evidence type="ECO:0000313" key="11">
    <source>
        <dbReference type="EMBL" id="UYV71061.1"/>
    </source>
</evidence>
<reference evidence="11 12" key="1">
    <citation type="submission" date="2022-01" db="EMBL/GenBank/DDBJ databases">
        <title>A chromosomal length assembly of Cordylochernes scorpioides.</title>
        <authorList>
            <person name="Zeh D."/>
            <person name="Zeh J."/>
        </authorList>
    </citation>
    <scope>NUCLEOTIDE SEQUENCE [LARGE SCALE GENOMIC DNA]</scope>
    <source>
        <strain evidence="11">IN4F17</strain>
        <tissue evidence="11">Whole Body</tissue>
    </source>
</reference>
<evidence type="ECO:0000256" key="5">
    <source>
        <dbReference type="ARBA" id="ARBA00022759"/>
    </source>
</evidence>
<evidence type="ECO:0000256" key="4">
    <source>
        <dbReference type="ARBA" id="ARBA00022722"/>
    </source>
</evidence>
<keyword evidence="4" id="KW-0540">Nuclease</keyword>
<dbReference type="InterPro" id="IPR043502">
    <property type="entry name" value="DNA/RNA_pol_sf"/>
</dbReference>
<dbReference type="EMBL" id="CP092870">
    <property type="protein sequence ID" value="UYV71061.1"/>
    <property type="molecule type" value="Genomic_DNA"/>
</dbReference>
<evidence type="ECO:0000256" key="1">
    <source>
        <dbReference type="ARBA" id="ARBA00012493"/>
    </source>
</evidence>